<dbReference type="PANTHER" id="PTHR12322:SF115">
    <property type="entry name" value="PROTEIN CBR-MAB-23"/>
    <property type="match status" value="1"/>
</dbReference>
<dbReference type="Pfam" id="PF00751">
    <property type="entry name" value="DM"/>
    <property type="match status" value="1"/>
</dbReference>
<keyword evidence="8" id="KW-1185">Reference proteome</keyword>
<dbReference type="GO" id="GO:0005634">
    <property type="term" value="C:nucleus"/>
    <property type="evidence" value="ECO:0007669"/>
    <property type="project" value="UniProtKB-SubCell"/>
</dbReference>
<dbReference type="SMART" id="SM00301">
    <property type="entry name" value="DM"/>
    <property type="match status" value="1"/>
</dbReference>
<evidence type="ECO:0000256" key="1">
    <source>
        <dbReference type="ARBA" id="ARBA00022723"/>
    </source>
</evidence>
<evidence type="ECO:0000256" key="3">
    <source>
        <dbReference type="ARBA" id="ARBA00023125"/>
    </source>
</evidence>
<comment type="subcellular location">
    <subcellularLocation>
        <location evidence="5">Nucleus</location>
    </subcellularLocation>
</comment>
<dbReference type="EMBL" id="KN716152">
    <property type="protein sequence ID" value="KJH53386.1"/>
    <property type="molecule type" value="Genomic_DNA"/>
</dbReference>
<sequence length="537" mass="61906">MLGRIKDFVRFTNVYKEMREETKPLNSSRINASRLMITVSDKRRTVSIKIIFLNEKFLASDGYGDFLKVYELTNVVSVVDKRKKFAFAGSSRYQIWLVNLGPAPAPAPSPSPAPHPPLRLSRRHKSRPSYRFVIGEMMHTFQMPKEQYMCQLCANHGIFNQPKKGHKQKCPHRDCTCNLCALNTKRRALDQIERQLKNATHESRIDPTTSISDDVRIVHSDYGMSRCRSSLDKLSRSTRHMTSIYNCHHKITVFRWLPFCGYCEITSDDLITFASRVRRWLPFCGYCEITSDDLITFASRVRRASSIQPPYSVALPATITRREIRDLLRDEIRGYSRVELTRTSSTSSQQRTRPYRSLKIALSNIQRNRSIFHSAEQLAAIDKPKSLCAFRTPYAPHYEIPPRKKKPFDQFDQCCFNERLVTPIVVRGGRNRKNAFKEQVDAKQTGRRRVCADDDDDDDDQEEISRLVKSANCDICGAIMSNLEMNILYPRCCTTLRLRHAKYMIRFSSMEFDDKIAAYLPIGKPGFARDGLEPPSA</sequence>
<dbReference type="GO" id="GO:0000978">
    <property type="term" value="F:RNA polymerase II cis-regulatory region sequence-specific DNA binding"/>
    <property type="evidence" value="ECO:0007669"/>
    <property type="project" value="TreeGrafter"/>
</dbReference>
<dbReference type="InterPro" id="IPR026607">
    <property type="entry name" value="DMRT"/>
</dbReference>
<dbReference type="InterPro" id="IPR036407">
    <property type="entry name" value="DM_DNA-bd_sf"/>
</dbReference>
<dbReference type="PROSITE" id="PS50809">
    <property type="entry name" value="DM_2"/>
    <property type="match status" value="1"/>
</dbReference>
<dbReference type="InterPro" id="IPR001275">
    <property type="entry name" value="DM_DNA-bd"/>
</dbReference>
<keyword evidence="3 5" id="KW-0238">DNA-binding</keyword>
<evidence type="ECO:0000259" key="6">
    <source>
        <dbReference type="PROSITE" id="PS50809"/>
    </source>
</evidence>
<dbReference type="Proteomes" id="UP000053766">
    <property type="component" value="Unassembled WGS sequence"/>
</dbReference>
<keyword evidence="2 5" id="KW-0862">Zinc</keyword>
<reference evidence="7 8" key="1">
    <citation type="submission" date="2013-11" db="EMBL/GenBank/DDBJ databases">
        <title>Draft genome of the bovine lungworm Dictyocaulus viviparus.</title>
        <authorList>
            <person name="Mitreva M."/>
        </authorList>
    </citation>
    <scope>NUCLEOTIDE SEQUENCE [LARGE SCALE GENOMIC DNA]</scope>
    <source>
        <strain evidence="7 8">HannoverDv2000</strain>
    </source>
</reference>
<dbReference type="GO" id="GO:0000981">
    <property type="term" value="F:DNA-binding transcription factor activity, RNA polymerase II-specific"/>
    <property type="evidence" value="ECO:0007669"/>
    <property type="project" value="TreeGrafter"/>
</dbReference>
<keyword evidence="4 5" id="KW-0539">Nucleus</keyword>
<dbReference type="OrthoDB" id="5807583at2759"/>
<accession>A0A0D8YFG5</accession>
<dbReference type="Gene3D" id="4.10.1040.10">
    <property type="entry name" value="DM DNA-binding domain"/>
    <property type="match status" value="1"/>
</dbReference>
<dbReference type="STRING" id="29172.A0A0D8YFG5"/>
<reference evidence="8" key="2">
    <citation type="journal article" date="2016" name="Sci. Rep.">
        <title>Dictyocaulus viviparus genome, variome and transcriptome elucidate lungworm biology and support future intervention.</title>
        <authorList>
            <person name="McNulty S.N."/>
            <person name="Strube C."/>
            <person name="Rosa B.A."/>
            <person name="Martin J.C."/>
            <person name="Tyagi R."/>
            <person name="Choi Y.J."/>
            <person name="Wang Q."/>
            <person name="Hallsworth Pepin K."/>
            <person name="Zhang X."/>
            <person name="Ozersky P."/>
            <person name="Wilson R.K."/>
            <person name="Sternberg P.W."/>
            <person name="Gasser R.B."/>
            <person name="Mitreva M."/>
        </authorList>
    </citation>
    <scope>NUCLEOTIDE SEQUENCE [LARGE SCALE GENOMIC DNA]</scope>
    <source>
        <strain evidence="8">HannoverDv2000</strain>
    </source>
</reference>
<keyword evidence="1 5" id="KW-0479">Metal-binding</keyword>
<dbReference type="GO" id="GO:0046872">
    <property type="term" value="F:metal ion binding"/>
    <property type="evidence" value="ECO:0007669"/>
    <property type="project" value="UniProtKB-KW"/>
</dbReference>
<evidence type="ECO:0000313" key="8">
    <source>
        <dbReference type="Proteomes" id="UP000053766"/>
    </source>
</evidence>
<protein>
    <submittedName>
        <fullName evidence="7">DM DNA binding domain protein</fullName>
    </submittedName>
</protein>
<evidence type="ECO:0000256" key="5">
    <source>
        <dbReference type="PROSITE-ProRule" id="PRU00070"/>
    </source>
</evidence>
<evidence type="ECO:0000256" key="2">
    <source>
        <dbReference type="ARBA" id="ARBA00022833"/>
    </source>
</evidence>
<gene>
    <name evidence="7" type="ORF">DICVIV_00324</name>
</gene>
<dbReference type="AlphaFoldDB" id="A0A0D8YFG5"/>
<organism evidence="7 8">
    <name type="scientific">Dictyocaulus viviparus</name>
    <name type="common">Bovine lungworm</name>
    <dbReference type="NCBI Taxonomy" id="29172"/>
    <lineage>
        <taxon>Eukaryota</taxon>
        <taxon>Metazoa</taxon>
        <taxon>Ecdysozoa</taxon>
        <taxon>Nematoda</taxon>
        <taxon>Chromadorea</taxon>
        <taxon>Rhabditida</taxon>
        <taxon>Rhabditina</taxon>
        <taxon>Rhabditomorpha</taxon>
        <taxon>Strongyloidea</taxon>
        <taxon>Metastrongylidae</taxon>
        <taxon>Dictyocaulus</taxon>
    </lineage>
</organism>
<evidence type="ECO:0000256" key="4">
    <source>
        <dbReference type="ARBA" id="ARBA00023242"/>
    </source>
</evidence>
<feature type="domain" description="DM" evidence="6">
    <location>
        <begin position="150"/>
        <end position="198"/>
    </location>
</feature>
<name>A0A0D8YFG5_DICVI</name>
<proteinExistence type="predicted"/>
<feature type="DNA-binding region" description="DM" evidence="5">
    <location>
        <begin position="150"/>
        <end position="198"/>
    </location>
</feature>
<dbReference type="PANTHER" id="PTHR12322">
    <property type="entry name" value="DOUBLESEX AND MAB-3 RELATED TRANSCRIPTION FACTOR DMRT"/>
    <property type="match status" value="1"/>
</dbReference>
<dbReference type="GO" id="GO:0007548">
    <property type="term" value="P:sex differentiation"/>
    <property type="evidence" value="ECO:0007669"/>
    <property type="project" value="TreeGrafter"/>
</dbReference>
<evidence type="ECO:0000313" key="7">
    <source>
        <dbReference type="EMBL" id="KJH53386.1"/>
    </source>
</evidence>
<dbReference type="SUPFAM" id="SSF82927">
    <property type="entry name" value="Cysteine-rich DNA binding domain, (DM domain)"/>
    <property type="match status" value="1"/>
</dbReference>